<reference evidence="2" key="1">
    <citation type="submission" date="2009-11" db="EMBL/GenBank/DDBJ databases">
        <title>Genome sequencing of Bartonella species and comparative genomics.</title>
        <authorList>
            <person name="Engel P."/>
            <person name="Salzburger W."/>
            <person name="Marius L."/>
            <person name="Chao-Chin C."/>
            <person name="Soichi M."/>
            <person name="Christa L."/>
            <person name="Alexandra C."/>
            <person name="Aurelie L."/>
            <person name="Claudine M."/>
            <person name="Stephan S.C."/>
            <person name="Christoph D."/>
        </authorList>
    </citation>
    <scope>NUCLEOTIDE SEQUENCE [LARGE SCALE GENOMIC DNA]</scope>
    <source>
        <strain evidence="2">CIP 104772 / 73</strain>
    </source>
</reference>
<sequence length="52" mass="6015">MIGKLKDIFKHIFNDHNWRTKFENNNAVNALILAISHSTHRTSISYFLKASA</sequence>
<proteinExistence type="predicted"/>
<dbReference type="AlphaFoldDB" id="E6YJ64"/>
<name>E6YJ64_BARC7</name>
<dbReference type="EMBL" id="FN645454">
    <property type="protein sequence ID" value="CBI76902.1"/>
    <property type="molecule type" value="Genomic_DNA"/>
</dbReference>
<gene>
    <name evidence="1" type="ordered locus">BARCL_1230</name>
</gene>
<evidence type="ECO:0000313" key="2">
    <source>
        <dbReference type="Proteomes" id="UP000009101"/>
    </source>
</evidence>
<dbReference type="Proteomes" id="UP000009101">
    <property type="component" value="Chromosome"/>
</dbReference>
<dbReference type="STRING" id="696125.BARCL_1230"/>
<dbReference type="KEGG" id="bcd:BARCL_1230"/>
<organism evidence="1 2">
    <name type="scientific">Bartonella clarridgeiae (strain CCUG 45776 / CIP 104772 / 73)</name>
    <dbReference type="NCBI Taxonomy" id="696125"/>
    <lineage>
        <taxon>Bacteria</taxon>
        <taxon>Pseudomonadati</taxon>
        <taxon>Pseudomonadota</taxon>
        <taxon>Alphaproteobacteria</taxon>
        <taxon>Hyphomicrobiales</taxon>
        <taxon>Bartonellaceae</taxon>
        <taxon>Bartonella</taxon>
    </lineage>
</organism>
<reference evidence="1 2" key="2">
    <citation type="journal article" date="2011" name="PLoS Genet.">
        <title>Parallel evolution of a type IV secretion system in radiating lineages of the host-restricted bacterial pathogen Bartonella.</title>
        <authorList>
            <person name="Engel P."/>
            <person name="Salzburger W."/>
            <person name="Liesch M."/>
            <person name="Chang C.C."/>
            <person name="Maruyama S."/>
            <person name="Lanz C."/>
            <person name="Calteau A."/>
            <person name="Lajus A."/>
            <person name="Medigue C."/>
            <person name="Schuster S.C."/>
            <person name="Dehio C."/>
        </authorList>
    </citation>
    <scope>NUCLEOTIDE SEQUENCE [LARGE SCALE GENOMIC DNA]</scope>
    <source>
        <strain evidence="2">CIP 104772 / 73</strain>
    </source>
</reference>
<dbReference type="HOGENOM" id="CLU_3077133_0_0_5"/>
<keyword evidence="2" id="KW-1185">Reference proteome</keyword>
<evidence type="ECO:0000313" key="1">
    <source>
        <dbReference type="EMBL" id="CBI76902.1"/>
    </source>
</evidence>
<accession>E6YJ64</accession>
<dbReference type="RefSeq" id="WP_013545525.1">
    <property type="nucleotide sequence ID" value="NC_014932.1"/>
</dbReference>
<protein>
    <submittedName>
        <fullName evidence="1">Uncharacterized protein</fullName>
    </submittedName>
</protein>